<evidence type="ECO:0000256" key="4">
    <source>
        <dbReference type="ARBA" id="ARBA00022692"/>
    </source>
</evidence>
<name>A0A1G8PC53_9MICC</name>
<evidence type="ECO:0000256" key="3">
    <source>
        <dbReference type="ARBA" id="ARBA00022475"/>
    </source>
</evidence>
<keyword evidence="6 7" id="KW-0472">Membrane</keyword>
<feature type="transmembrane region" description="Helical" evidence="7">
    <location>
        <begin position="176"/>
        <end position="199"/>
    </location>
</feature>
<feature type="transmembrane region" description="Helical" evidence="7">
    <location>
        <begin position="238"/>
        <end position="258"/>
    </location>
</feature>
<dbReference type="GO" id="GO:0005886">
    <property type="term" value="C:plasma membrane"/>
    <property type="evidence" value="ECO:0007669"/>
    <property type="project" value="UniProtKB-SubCell"/>
</dbReference>
<evidence type="ECO:0000313" key="9">
    <source>
        <dbReference type="EMBL" id="SDI89320.1"/>
    </source>
</evidence>
<gene>
    <name evidence="9" type="ORF">SAMN04488693_13112</name>
</gene>
<evidence type="ECO:0000256" key="5">
    <source>
        <dbReference type="ARBA" id="ARBA00022989"/>
    </source>
</evidence>
<dbReference type="InterPro" id="IPR032816">
    <property type="entry name" value="VTT_dom"/>
</dbReference>
<keyword evidence="10" id="KW-1185">Reference proteome</keyword>
<dbReference type="STRING" id="335973.SAMN04488693_13112"/>
<evidence type="ECO:0000256" key="6">
    <source>
        <dbReference type="ARBA" id="ARBA00023136"/>
    </source>
</evidence>
<keyword evidence="4 7" id="KW-0812">Transmembrane</keyword>
<dbReference type="PANTHER" id="PTHR30353:SF0">
    <property type="entry name" value="TRANSMEMBRANE PROTEIN"/>
    <property type="match status" value="1"/>
</dbReference>
<feature type="transmembrane region" description="Helical" evidence="7">
    <location>
        <begin position="392"/>
        <end position="410"/>
    </location>
</feature>
<evidence type="ECO:0000256" key="7">
    <source>
        <dbReference type="SAM" id="Phobius"/>
    </source>
</evidence>
<organism evidence="9 10">
    <name type="scientific">Arthrobacter subterraneus</name>
    <dbReference type="NCBI Taxonomy" id="335973"/>
    <lineage>
        <taxon>Bacteria</taxon>
        <taxon>Bacillati</taxon>
        <taxon>Actinomycetota</taxon>
        <taxon>Actinomycetes</taxon>
        <taxon>Micrococcales</taxon>
        <taxon>Micrococcaceae</taxon>
        <taxon>Arthrobacter</taxon>
    </lineage>
</organism>
<evidence type="ECO:0000256" key="2">
    <source>
        <dbReference type="ARBA" id="ARBA00010792"/>
    </source>
</evidence>
<evidence type="ECO:0000313" key="10">
    <source>
        <dbReference type="Proteomes" id="UP000199258"/>
    </source>
</evidence>
<evidence type="ECO:0000256" key="1">
    <source>
        <dbReference type="ARBA" id="ARBA00004651"/>
    </source>
</evidence>
<feature type="transmembrane region" description="Helical" evidence="7">
    <location>
        <begin position="142"/>
        <end position="164"/>
    </location>
</feature>
<feature type="transmembrane region" description="Helical" evidence="7">
    <location>
        <begin position="56"/>
        <end position="77"/>
    </location>
</feature>
<feature type="transmembrane region" description="Helical" evidence="7">
    <location>
        <begin position="322"/>
        <end position="344"/>
    </location>
</feature>
<sequence length="457" mass="48017">MTQVIDFIMSLSGPLVYVIIGALAFGEAAAFIGLVLPGETALFIGGVIASQGHINIWIMLTVAILAAITGDSVGYEIGRRFGPGLKNSRVGRFVGAERWVKGEQFLVRRGGSAVLIGRWVGLLRALVPALAGMGRMPYRTFLLYNSIGGTIWATTVVLLGYFAGQSYKTVEQYLGRASLILTFVLAGFLLIALLVRFAVRNNVWTQRQVDKLRTSGPAAALTSATRTAASGLNTRQGLITVGGVLLTVVLFSAGYTLLSRVPATGLALRGINEPVLSWFLDHQDDEFTAIMAVIAVLGHPAAITAIIIATTAVLPRSGLSNVLVPGAITAGGAVVITAAGHLAVAGTPNPIHSSQLGISLLSPAGTTLISAAILTTTAWFLIGHEHSWTSKVLTLAGLITTGGLIVLSHLYPAVQQPTDTVFAWAAGSLWAFTIAALWTAARHVPSPRDETPVQEQD</sequence>
<comment type="subcellular location">
    <subcellularLocation>
        <location evidence="1">Cell membrane</location>
        <topology evidence="1">Multi-pass membrane protein</topology>
    </subcellularLocation>
</comment>
<evidence type="ECO:0000259" key="8">
    <source>
        <dbReference type="Pfam" id="PF09335"/>
    </source>
</evidence>
<accession>A0A1G8PC53</accession>
<keyword evidence="5 7" id="KW-1133">Transmembrane helix</keyword>
<dbReference type="InterPro" id="IPR032818">
    <property type="entry name" value="DedA-like"/>
</dbReference>
<proteinExistence type="inferred from homology"/>
<comment type="similarity">
    <text evidence="2">Belongs to the DedA family.</text>
</comment>
<feature type="transmembrane region" description="Helical" evidence="7">
    <location>
        <begin position="356"/>
        <end position="380"/>
    </location>
</feature>
<feature type="transmembrane region" description="Helical" evidence="7">
    <location>
        <begin position="287"/>
        <end position="310"/>
    </location>
</feature>
<dbReference type="Pfam" id="PF09335">
    <property type="entry name" value="VTT_dom"/>
    <property type="match status" value="1"/>
</dbReference>
<dbReference type="OrthoDB" id="9813426at2"/>
<dbReference type="Proteomes" id="UP000199258">
    <property type="component" value="Unassembled WGS sequence"/>
</dbReference>
<reference evidence="9 10" key="1">
    <citation type="submission" date="2016-10" db="EMBL/GenBank/DDBJ databases">
        <authorList>
            <person name="de Groot N.N."/>
        </authorList>
    </citation>
    <scope>NUCLEOTIDE SEQUENCE [LARGE SCALE GENOMIC DNA]</scope>
    <source>
        <strain evidence="9 10">NP_1H</strain>
    </source>
</reference>
<keyword evidence="3" id="KW-1003">Cell membrane</keyword>
<dbReference type="RefSeq" id="WP_090588351.1">
    <property type="nucleotide sequence ID" value="NZ_FNDT01000031.1"/>
</dbReference>
<dbReference type="EMBL" id="FNDT01000031">
    <property type="protein sequence ID" value="SDI89320.1"/>
    <property type="molecule type" value="Genomic_DNA"/>
</dbReference>
<feature type="transmembrane region" description="Helical" evidence="7">
    <location>
        <begin position="422"/>
        <end position="441"/>
    </location>
</feature>
<dbReference type="AlphaFoldDB" id="A0A1G8PC53"/>
<feature type="transmembrane region" description="Helical" evidence="7">
    <location>
        <begin position="15"/>
        <end position="36"/>
    </location>
</feature>
<feature type="domain" description="VTT" evidence="8">
    <location>
        <begin position="36"/>
        <end position="161"/>
    </location>
</feature>
<protein>
    <submittedName>
        <fullName evidence="9">Undecaprenyl-diphosphatase</fullName>
    </submittedName>
</protein>
<dbReference type="PANTHER" id="PTHR30353">
    <property type="entry name" value="INNER MEMBRANE PROTEIN DEDA-RELATED"/>
    <property type="match status" value="1"/>
</dbReference>